<protein>
    <submittedName>
        <fullName evidence="5">Ribonuclease H-like domain-containing protein</fullName>
    </submittedName>
</protein>
<feature type="signal peptide" evidence="4">
    <location>
        <begin position="1"/>
        <end position="18"/>
    </location>
</feature>
<dbReference type="PROSITE" id="PS00049">
    <property type="entry name" value="RIBOSOMAL_L14"/>
    <property type="match status" value="1"/>
</dbReference>
<evidence type="ECO:0000313" key="5">
    <source>
        <dbReference type="EMBL" id="GJS90552.1"/>
    </source>
</evidence>
<reference evidence="5" key="1">
    <citation type="journal article" date="2022" name="Int. J. Mol. Sci.">
        <title>Draft Genome of Tanacetum Coccineum: Genomic Comparison of Closely Related Tanacetum-Family Plants.</title>
        <authorList>
            <person name="Yamashiro T."/>
            <person name="Shiraishi A."/>
            <person name="Nakayama K."/>
            <person name="Satake H."/>
        </authorList>
    </citation>
    <scope>NUCLEOTIDE SEQUENCE</scope>
</reference>
<dbReference type="Pfam" id="PF00238">
    <property type="entry name" value="Ribosomal_L14"/>
    <property type="match status" value="1"/>
</dbReference>
<dbReference type="PANTHER" id="PTHR11439">
    <property type="entry name" value="GAG-POL-RELATED RETROTRANSPOSON"/>
    <property type="match status" value="1"/>
</dbReference>
<comment type="similarity">
    <text evidence="1">Belongs to the universal ribosomal protein uL14 family.</text>
</comment>
<evidence type="ECO:0000256" key="4">
    <source>
        <dbReference type="SAM" id="SignalP"/>
    </source>
</evidence>
<dbReference type="CDD" id="cd00337">
    <property type="entry name" value="Ribosomal_uL14"/>
    <property type="match status" value="1"/>
</dbReference>
<accession>A0ABQ4ZNR2</accession>
<reference evidence="5" key="2">
    <citation type="submission" date="2022-01" db="EMBL/GenBank/DDBJ databases">
        <authorList>
            <person name="Yamashiro T."/>
            <person name="Shiraishi A."/>
            <person name="Satake H."/>
            <person name="Nakayama K."/>
        </authorList>
    </citation>
    <scope>NUCLEOTIDE SEQUENCE</scope>
</reference>
<organism evidence="5 6">
    <name type="scientific">Tanacetum coccineum</name>
    <dbReference type="NCBI Taxonomy" id="301880"/>
    <lineage>
        <taxon>Eukaryota</taxon>
        <taxon>Viridiplantae</taxon>
        <taxon>Streptophyta</taxon>
        <taxon>Embryophyta</taxon>
        <taxon>Tracheophyta</taxon>
        <taxon>Spermatophyta</taxon>
        <taxon>Magnoliopsida</taxon>
        <taxon>eudicotyledons</taxon>
        <taxon>Gunneridae</taxon>
        <taxon>Pentapetalae</taxon>
        <taxon>asterids</taxon>
        <taxon>campanulids</taxon>
        <taxon>Asterales</taxon>
        <taxon>Asteraceae</taxon>
        <taxon>Asteroideae</taxon>
        <taxon>Anthemideae</taxon>
        <taxon>Anthemidinae</taxon>
        <taxon>Tanacetum</taxon>
    </lineage>
</organism>
<dbReference type="InterPro" id="IPR036853">
    <property type="entry name" value="Ribosomal_uL14_sf"/>
</dbReference>
<dbReference type="SUPFAM" id="SSF50193">
    <property type="entry name" value="Ribosomal protein L14"/>
    <property type="match status" value="1"/>
</dbReference>
<evidence type="ECO:0000256" key="1">
    <source>
        <dbReference type="ARBA" id="ARBA00010745"/>
    </source>
</evidence>
<dbReference type="Proteomes" id="UP001151760">
    <property type="component" value="Unassembled WGS sequence"/>
</dbReference>
<sequence length="488" mass="55116">MILCKVLMLMMFLAWIQGLMRRRSFRVKKVEFWVKKGLSAHVSADSGSDGPIRRIHRINTAYCLDMAYPWEWIRRIGQVDKILIKEISPINYPIQGFDVDDVLGVLSLDSRFNAKKVMCGLMYGRGSPNDENVVLCIQIQIQSLLINKQHLMMPAALHLDEKICSYLVLKLNSISHAAKKERKADKWPALYGGHPCYKIVVDNLGAKRVMCIQALKGKKGARLGDTIVASVKEAQPGGKVKKGQVVYGVVVRAAMQKGRCDGSEVKFDDNAVVLVNKQGEPIGQDKYVAEILKKFDFASAKTASTLMETNKALIKDEEAEDVDVHLYRSMIGSLIYLTTYRPNIMFDVCACARDSPFDLEGFSDSDYAGASLDKKSTTGGCQFLGKRLISWQCKKQTIVANSTTEAEYVVAANYCGQVLWIQNQMLDYGFNFMNTKIYIDNESTICIVKNPVFQSKTKHIEIRHHFIRDSYKKKLQVTKIHTDQNVFY</sequence>
<keyword evidence="4" id="KW-0732">Signal</keyword>
<comment type="caution">
    <text evidence="5">The sequence shown here is derived from an EMBL/GenBank/DDBJ whole genome shotgun (WGS) entry which is preliminary data.</text>
</comment>
<keyword evidence="6" id="KW-1185">Reference proteome</keyword>
<dbReference type="Gene3D" id="2.40.150.20">
    <property type="entry name" value="Ribosomal protein L14"/>
    <property type="match status" value="1"/>
</dbReference>
<dbReference type="InterPro" id="IPR019972">
    <property type="entry name" value="Ribosomal_uL14_CS"/>
</dbReference>
<feature type="chain" id="PRO_5046573241" evidence="4">
    <location>
        <begin position="19"/>
        <end position="488"/>
    </location>
</feature>
<keyword evidence="3" id="KW-0687">Ribonucleoprotein</keyword>
<dbReference type="EMBL" id="BQNB010011436">
    <property type="protein sequence ID" value="GJS90552.1"/>
    <property type="molecule type" value="Genomic_DNA"/>
</dbReference>
<dbReference type="SMART" id="SM01374">
    <property type="entry name" value="Ribosomal_L14"/>
    <property type="match status" value="1"/>
</dbReference>
<dbReference type="CDD" id="cd09272">
    <property type="entry name" value="RNase_HI_RT_Ty1"/>
    <property type="match status" value="1"/>
</dbReference>
<evidence type="ECO:0000256" key="3">
    <source>
        <dbReference type="ARBA" id="ARBA00023274"/>
    </source>
</evidence>
<evidence type="ECO:0000256" key="2">
    <source>
        <dbReference type="ARBA" id="ARBA00022980"/>
    </source>
</evidence>
<dbReference type="HAMAP" id="MF_01367">
    <property type="entry name" value="Ribosomal_uL14"/>
    <property type="match status" value="1"/>
</dbReference>
<evidence type="ECO:0000313" key="6">
    <source>
        <dbReference type="Proteomes" id="UP001151760"/>
    </source>
</evidence>
<dbReference type="PANTHER" id="PTHR11439:SF495">
    <property type="entry name" value="REVERSE TRANSCRIPTASE, RNA-DEPENDENT DNA POLYMERASE-RELATED"/>
    <property type="match status" value="1"/>
</dbReference>
<dbReference type="InterPro" id="IPR000218">
    <property type="entry name" value="Ribosomal_uL14"/>
</dbReference>
<gene>
    <name evidence="5" type="ORF">Tco_0773188</name>
</gene>
<name>A0ABQ4ZNR2_9ASTR</name>
<proteinExistence type="inferred from homology"/>
<keyword evidence="2" id="KW-0689">Ribosomal protein</keyword>